<name>A0A152A4P3_TIELA</name>
<comment type="caution">
    <text evidence="2">The sequence shown here is derived from an EMBL/GenBank/DDBJ whole genome shotgun (WGS) entry which is preliminary data.</text>
</comment>
<reference evidence="2 3" key="1">
    <citation type="submission" date="2015-12" db="EMBL/GenBank/DDBJ databases">
        <title>Dictyostelia acquired genes for synthesis and detection of signals that induce cell-type specialization by lateral gene transfer from prokaryotes.</title>
        <authorList>
            <person name="Gloeckner G."/>
            <person name="Schaap P."/>
        </authorList>
    </citation>
    <scope>NUCLEOTIDE SEQUENCE [LARGE SCALE GENOMIC DNA]</scope>
    <source>
        <strain evidence="2 3">TK</strain>
    </source>
</reference>
<dbReference type="Proteomes" id="UP000076078">
    <property type="component" value="Unassembled WGS sequence"/>
</dbReference>
<feature type="region of interest" description="Disordered" evidence="1">
    <location>
        <begin position="1"/>
        <end position="23"/>
    </location>
</feature>
<evidence type="ECO:0000313" key="2">
    <source>
        <dbReference type="EMBL" id="KYR01203.1"/>
    </source>
</evidence>
<organism evidence="2 3">
    <name type="scientific">Tieghemostelium lacteum</name>
    <name type="common">Slime mold</name>
    <name type="synonym">Dictyostelium lacteum</name>
    <dbReference type="NCBI Taxonomy" id="361077"/>
    <lineage>
        <taxon>Eukaryota</taxon>
        <taxon>Amoebozoa</taxon>
        <taxon>Evosea</taxon>
        <taxon>Eumycetozoa</taxon>
        <taxon>Dictyostelia</taxon>
        <taxon>Dictyosteliales</taxon>
        <taxon>Raperosteliaceae</taxon>
        <taxon>Tieghemostelium</taxon>
    </lineage>
</organism>
<keyword evidence="3" id="KW-1185">Reference proteome</keyword>
<sequence length="710" mass="81206">MNPNNNNQTTITTTTSSSTNIRTQQVPNAFTLTEGTTAQQIIDHLKIPEGDDKSNISKFNLNGSSLLNPEITLDILVRTLGISLPTTLSLLALRPTTPSVDIEKWFQVQQKVTYHPIETSELAFNFYDRADAINAIYDVTKKHLQSKPGERGEHKFLLAAGAPGIGKTRLLLEYGQLVHQQLINNEVIDIDTFMLTLYITFGNGSYWLPSESVETGLSLRLLASYFQVNWDIVRTTITKNVNFIEAMGIIMNDLIQKGKIKDKGAILYLGVDEFQTLLVKRNENYNDKSLLKHLTAIIGNYLLQGNNAFPLVPILAGTLYSEISEVFTSSGHPYFQIPLKLISHQFSLEMVFKHYENNIVVKNLLEQSQHQLEMCLYQFIGWPRPLVWFILNIEKFVRDDNQHLLYKENLMSTRSAIIERYSFPITDIAEIFIAHSITLTSVHPMQWAQKCDLLQNQSYELFESMGFITRQIDSEHQFIPIMPLIFINWSTVLSSGPFRLLHDLLESMDKDYTWSDWEGFCSKFTLLKSQMFIRLGKTTVSLQDFFGKPISPQENSRLHFQLELKPGEFIELKHQYPSSIFNTFYFKEVGIKFENTKLLTHSNVFLNAKSAPWGDWFSIYNKSGSDSAIVLVGQGKHRKQNTPLTENDIIVEYNKIKQQKLGLPTHTFMVLMTNTKAPSRISPTPYTFIIDNVNSGSFFGPIFNQIIPKF</sequence>
<evidence type="ECO:0000256" key="1">
    <source>
        <dbReference type="SAM" id="MobiDB-lite"/>
    </source>
</evidence>
<dbReference type="SUPFAM" id="SSF52540">
    <property type="entry name" value="P-loop containing nucleoside triphosphate hydrolases"/>
    <property type="match status" value="1"/>
</dbReference>
<dbReference type="EMBL" id="LODT01000011">
    <property type="protein sequence ID" value="KYR01203.1"/>
    <property type="molecule type" value="Genomic_DNA"/>
</dbReference>
<dbReference type="InterPro" id="IPR027417">
    <property type="entry name" value="P-loop_NTPase"/>
</dbReference>
<protein>
    <submittedName>
        <fullName evidence="2">Uncharacterized protein</fullName>
    </submittedName>
</protein>
<dbReference type="OrthoDB" id="2344151at2759"/>
<proteinExistence type="predicted"/>
<evidence type="ECO:0000313" key="3">
    <source>
        <dbReference type="Proteomes" id="UP000076078"/>
    </source>
</evidence>
<dbReference type="AlphaFoldDB" id="A0A152A4P3"/>
<gene>
    <name evidence="2" type="ORF">DLAC_02321</name>
</gene>
<dbReference type="InParanoid" id="A0A152A4P3"/>
<accession>A0A152A4P3</accession>